<dbReference type="FunFam" id="2.30.170.40:FF:000003">
    <property type="entry name" value="54S ribosomal protein L24"/>
    <property type="match status" value="1"/>
</dbReference>
<accession>A0AAN7BR90</accession>
<dbReference type="InterPro" id="IPR026569">
    <property type="entry name" value="Ribosomal_bL28"/>
</dbReference>
<organism evidence="6 7">
    <name type="scientific">Podospora fimiseda</name>
    <dbReference type="NCBI Taxonomy" id="252190"/>
    <lineage>
        <taxon>Eukaryota</taxon>
        <taxon>Fungi</taxon>
        <taxon>Dikarya</taxon>
        <taxon>Ascomycota</taxon>
        <taxon>Pezizomycotina</taxon>
        <taxon>Sordariomycetes</taxon>
        <taxon>Sordariomycetidae</taxon>
        <taxon>Sordariales</taxon>
        <taxon>Podosporaceae</taxon>
        <taxon>Podospora</taxon>
    </lineage>
</organism>
<dbReference type="SUPFAM" id="SSF143800">
    <property type="entry name" value="L28p-like"/>
    <property type="match status" value="1"/>
</dbReference>
<dbReference type="PANTHER" id="PTHR13528">
    <property type="entry name" value="39S RIBOSOMAL PROTEIN L28, MITOCHONDRIAL"/>
    <property type="match status" value="1"/>
</dbReference>
<sequence>MLSLPIPLRAAALRQPTSSLLRQFSTTPSPPYRQRPVPYSSIPLPSTTAIQPEIPPYPLGPRQTYHQSNTGLYGSATIRFGNNVSKKNEIKTRRKWRPNVQHKNLWSKSLGTYIRTRLTTRVLRTIDKVGGIDEYLLGIKPQRIADLGPWGWRLRWRVMQTPAVKERFQEEQKALGIEKSDKGKFVQLTLPDGTVVTDREFRKYIRQMDRLLAEKRAKAQVVLAEEAEVKETRFMKEDQ</sequence>
<name>A0AAN7BR90_9PEZI</name>
<protein>
    <recommendedName>
        <fullName evidence="4">Large ribosomal subunit protein bL28m</fullName>
    </recommendedName>
</protein>
<reference evidence="6" key="1">
    <citation type="journal article" date="2023" name="Mol. Phylogenet. Evol.">
        <title>Genome-scale phylogeny and comparative genomics of the fungal order Sordariales.</title>
        <authorList>
            <person name="Hensen N."/>
            <person name="Bonometti L."/>
            <person name="Westerberg I."/>
            <person name="Brannstrom I.O."/>
            <person name="Guillou S."/>
            <person name="Cros-Aarteil S."/>
            <person name="Calhoun S."/>
            <person name="Haridas S."/>
            <person name="Kuo A."/>
            <person name="Mondo S."/>
            <person name="Pangilinan J."/>
            <person name="Riley R."/>
            <person name="LaButti K."/>
            <person name="Andreopoulos B."/>
            <person name="Lipzen A."/>
            <person name="Chen C."/>
            <person name="Yan M."/>
            <person name="Daum C."/>
            <person name="Ng V."/>
            <person name="Clum A."/>
            <person name="Steindorff A."/>
            <person name="Ohm R.A."/>
            <person name="Martin F."/>
            <person name="Silar P."/>
            <person name="Natvig D.O."/>
            <person name="Lalanne C."/>
            <person name="Gautier V."/>
            <person name="Ament-Velasquez S.L."/>
            <person name="Kruys A."/>
            <person name="Hutchinson M.I."/>
            <person name="Powell A.J."/>
            <person name="Barry K."/>
            <person name="Miller A.N."/>
            <person name="Grigoriev I.V."/>
            <person name="Debuchy R."/>
            <person name="Gladieux P."/>
            <person name="Hiltunen Thoren M."/>
            <person name="Johannesson H."/>
        </authorList>
    </citation>
    <scope>NUCLEOTIDE SEQUENCE</scope>
    <source>
        <strain evidence="6">CBS 990.96</strain>
    </source>
</reference>
<dbReference type="GO" id="GO:0003735">
    <property type="term" value="F:structural constituent of ribosome"/>
    <property type="evidence" value="ECO:0007669"/>
    <property type="project" value="InterPro"/>
</dbReference>
<dbReference type="AlphaFoldDB" id="A0AAN7BR90"/>
<keyword evidence="3" id="KW-0687">Ribonucleoprotein</keyword>
<comment type="similarity">
    <text evidence="1">Belongs to the bacterial ribosomal protein bL28 family.</text>
</comment>
<dbReference type="GO" id="GO:0005762">
    <property type="term" value="C:mitochondrial large ribosomal subunit"/>
    <property type="evidence" value="ECO:0007669"/>
    <property type="project" value="TreeGrafter"/>
</dbReference>
<keyword evidence="2" id="KW-0689">Ribosomal protein</keyword>
<gene>
    <name evidence="6" type="ORF">QBC38DRAFT_476030</name>
</gene>
<evidence type="ECO:0000256" key="2">
    <source>
        <dbReference type="ARBA" id="ARBA00022980"/>
    </source>
</evidence>
<keyword evidence="7" id="KW-1185">Reference proteome</keyword>
<dbReference type="EMBL" id="MU865323">
    <property type="protein sequence ID" value="KAK4228045.1"/>
    <property type="molecule type" value="Genomic_DNA"/>
</dbReference>
<dbReference type="Proteomes" id="UP001301958">
    <property type="component" value="Unassembled WGS sequence"/>
</dbReference>
<dbReference type="InterPro" id="IPR037147">
    <property type="entry name" value="Ribosomal_bL28_sf"/>
</dbReference>
<evidence type="ECO:0000313" key="7">
    <source>
        <dbReference type="Proteomes" id="UP001301958"/>
    </source>
</evidence>
<evidence type="ECO:0000256" key="3">
    <source>
        <dbReference type="ARBA" id="ARBA00023274"/>
    </source>
</evidence>
<evidence type="ECO:0000256" key="5">
    <source>
        <dbReference type="ARBA" id="ARBA00037226"/>
    </source>
</evidence>
<evidence type="ECO:0000256" key="1">
    <source>
        <dbReference type="ARBA" id="ARBA00008760"/>
    </source>
</evidence>
<dbReference type="InterPro" id="IPR034704">
    <property type="entry name" value="Ribosomal_bL28/bL31-like_sf"/>
</dbReference>
<comment type="function">
    <text evidence="5">Component of the mitochondrial ribosome (mitoribosome), a dedicated translation machinery responsible for the synthesis of mitochondrial genome-encoded proteins, including at least some of the essential transmembrane subunits of the mitochondrial respiratory chain. The mitoribosomes are attached to the mitochondrial inner membrane and translation products are cotranslationally integrated into the membrane.</text>
</comment>
<dbReference type="Pfam" id="PF00830">
    <property type="entry name" value="Ribosomal_L28"/>
    <property type="match status" value="1"/>
</dbReference>
<evidence type="ECO:0000313" key="6">
    <source>
        <dbReference type="EMBL" id="KAK4228045.1"/>
    </source>
</evidence>
<proteinExistence type="inferred from homology"/>
<comment type="caution">
    <text evidence="6">The sequence shown here is derived from an EMBL/GenBank/DDBJ whole genome shotgun (WGS) entry which is preliminary data.</text>
</comment>
<reference evidence="6" key="2">
    <citation type="submission" date="2023-05" db="EMBL/GenBank/DDBJ databases">
        <authorList>
            <consortium name="Lawrence Berkeley National Laboratory"/>
            <person name="Steindorff A."/>
            <person name="Hensen N."/>
            <person name="Bonometti L."/>
            <person name="Westerberg I."/>
            <person name="Brannstrom I.O."/>
            <person name="Guillou S."/>
            <person name="Cros-Aarteil S."/>
            <person name="Calhoun S."/>
            <person name="Haridas S."/>
            <person name="Kuo A."/>
            <person name="Mondo S."/>
            <person name="Pangilinan J."/>
            <person name="Riley R."/>
            <person name="Labutti K."/>
            <person name="Andreopoulos B."/>
            <person name="Lipzen A."/>
            <person name="Chen C."/>
            <person name="Yanf M."/>
            <person name="Daum C."/>
            <person name="Ng V."/>
            <person name="Clum A."/>
            <person name="Ohm R."/>
            <person name="Martin F."/>
            <person name="Silar P."/>
            <person name="Natvig D."/>
            <person name="Lalanne C."/>
            <person name="Gautier V."/>
            <person name="Ament-Velasquez S.L."/>
            <person name="Kruys A."/>
            <person name="Hutchinson M.I."/>
            <person name="Powell A.J."/>
            <person name="Barry K."/>
            <person name="Miller A.N."/>
            <person name="Grigoriev I.V."/>
            <person name="Debuchy R."/>
            <person name="Gladieux P."/>
            <person name="Thoren M.H."/>
            <person name="Johannesson H."/>
        </authorList>
    </citation>
    <scope>NUCLEOTIDE SEQUENCE</scope>
    <source>
        <strain evidence="6">CBS 990.96</strain>
    </source>
</reference>
<evidence type="ECO:0000256" key="4">
    <source>
        <dbReference type="ARBA" id="ARBA00035269"/>
    </source>
</evidence>
<dbReference type="PANTHER" id="PTHR13528:SF2">
    <property type="entry name" value="LARGE RIBOSOMAL SUBUNIT PROTEIN BL28M"/>
    <property type="match status" value="1"/>
</dbReference>
<dbReference type="Gene3D" id="2.30.170.40">
    <property type="entry name" value="Ribosomal protein L28/L24"/>
    <property type="match status" value="1"/>
</dbReference>